<evidence type="ECO:0000256" key="1">
    <source>
        <dbReference type="SAM" id="MobiDB-lite"/>
    </source>
</evidence>
<dbReference type="VEuPathDB" id="FungiDB:BTJ68_13451"/>
<protein>
    <recommendedName>
        <fullName evidence="2">BHLH domain-containing protein</fullName>
    </recommendedName>
</protein>
<gene>
    <name evidence="3" type="ORF">D0864_01190</name>
</gene>
<evidence type="ECO:0000259" key="2">
    <source>
        <dbReference type="PROSITE" id="PS50888"/>
    </source>
</evidence>
<evidence type="ECO:0000313" key="4">
    <source>
        <dbReference type="Proteomes" id="UP000269539"/>
    </source>
</evidence>
<dbReference type="InterPro" id="IPR036638">
    <property type="entry name" value="HLH_DNA-bd_sf"/>
</dbReference>
<dbReference type="Proteomes" id="UP000269539">
    <property type="component" value="Unassembled WGS sequence"/>
</dbReference>
<sequence>MHDCSDSPIEQIPERPQSHCCTLEQSKRQIDLGTPKCIAEANELDTEDDEDVDISNPLRRALCETPSKKRKADDGSPLPVPRRITLQTPSRRHDHPETHTTSNQPCRVPLTLDDVRAILAGEPSVASPLQDSQKLAKHLVSTWRQLVENFLDAHLCFLTEELQSIVSKTLSSRASTRLFREVSFVVATFIEELHAKERQRVLLLVDCEMHKPITYQTQSMSSIAGEVRARLKRLRHIKRVSEFYDTLHAKDMKGLPRDRARFKDEVLRSQLGPDDYSDEIDRLAVALAYYDIASSRMLDGIAGHLQFGVLNTLVTTLGKRLRNELKVADAQHCFELVADDQEHMGSRLDSERKRREAIRKSFDRLSQSVPGMRGQGSREAMLLSATVEHMKLQIKRREKLRKLAAEKGMGNAEFEKVYENEAKSLKECRDCWLLRRWWRWRWSWWETRGWGQQVKRTVSRAAEG</sequence>
<dbReference type="InterPro" id="IPR011598">
    <property type="entry name" value="bHLH_dom"/>
</dbReference>
<dbReference type="AlphaFoldDB" id="A0A3M7HBL7"/>
<dbReference type="SUPFAM" id="SSF47459">
    <property type="entry name" value="HLH, helix-loop-helix DNA-binding domain"/>
    <property type="match status" value="1"/>
</dbReference>
<evidence type="ECO:0000313" key="3">
    <source>
        <dbReference type="EMBL" id="RMZ10723.1"/>
    </source>
</evidence>
<reference evidence="3 4" key="1">
    <citation type="journal article" date="2018" name="BMC Genomics">
        <title>Genomic evidence for intraspecific hybridization in a clonal and extremely halotolerant yeast.</title>
        <authorList>
            <person name="Gostincar C."/>
            <person name="Stajich J.E."/>
            <person name="Zupancic J."/>
            <person name="Zalar P."/>
            <person name="Gunde-Cimerman N."/>
        </authorList>
    </citation>
    <scope>NUCLEOTIDE SEQUENCE [LARGE SCALE GENOMIC DNA]</scope>
    <source>
        <strain evidence="3 4">EXF-10513</strain>
    </source>
</reference>
<feature type="domain" description="BHLH" evidence="2">
    <location>
        <begin position="342"/>
        <end position="393"/>
    </location>
</feature>
<feature type="region of interest" description="Disordered" evidence="1">
    <location>
        <begin position="45"/>
        <end position="106"/>
    </location>
</feature>
<proteinExistence type="predicted"/>
<organism evidence="3 4">
    <name type="scientific">Hortaea werneckii</name>
    <name type="common">Black yeast</name>
    <name type="synonym">Cladosporium werneckii</name>
    <dbReference type="NCBI Taxonomy" id="91943"/>
    <lineage>
        <taxon>Eukaryota</taxon>
        <taxon>Fungi</taxon>
        <taxon>Dikarya</taxon>
        <taxon>Ascomycota</taxon>
        <taxon>Pezizomycotina</taxon>
        <taxon>Dothideomycetes</taxon>
        <taxon>Dothideomycetidae</taxon>
        <taxon>Mycosphaerellales</taxon>
        <taxon>Teratosphaeriaceae</taxon>
        <taxon>Hortaea</taxon>
    </lineage>
</organism>
<dbReference type="Gene3D" id="1.20.120.1240">
    <property type="entry name" value="Dynamin, middle domain"/>
    <property type="match status" value="1"/>
</dbReference>
<dbReference type="EMBL" id="QWIO01000069">
    <property type="protein sequence ID" value="RMZ10723.1"/>
    <property type="molecule type" value="Genomic_DNA"/>
</dbReference>
<dbReference type="PROSITE" id="PS50888">
    <property type="entry name" value="BHLH"/>
    <property type="match status" value="1"/>
</dbReference>
<dbReference type="Gene3D" id="4.10.280.10">
    <property type="entry name" value="Helix-loop-helix DNA-binding domain"/>
    <property type="match status" value="1"/>
</dbReference>
<name>A0A3M7HBL7_HORWE</name>
<comment type="caution">
    <text evidence="3">The sequence shown here is derived from an EMBL/GenBank/DDBJ whole genome shotgun (WGS) entry which is preliminary data.</text>
</comment>
<accession>A0A3M7HBL7</accession>
<dbReference type="GO" id="GO:0046983">
    <property type="term" value="F:protein dimerization activity"/>
    <property type="evidence" value="ECO:0007669"/>
    <property type="project" value="InterPro"/>
</dbReference>